<dbReference type="EMBL" id="JACJSG010000014">
    <property type="protein sequence ID" value="MBD2501415.1"/>
    <property type="molecule type" value="Genomic_DNA"/>
</dbReference>
<keyword evidence="2" id="KW-1185">Reference proteome</keyword>
<proteinExistence type="predicted"/>
<dbReference type="Proteomes" id="UP000661112">
    <property type="component" value="Unassembled WGS sequence"/>
</dbReference>
<protein>
    <submittedName>
        <fullName evidence="1">Uncharacterized protein</fullName>
    </submittedName>
</protein>
<name>A0ABR8D2L1_9NOST</name>
<evidence type="ECO:0000313" key="1">
    <source>
        <dbReference type="EMBL" id="MBD2501415.1"/>
    </source>
</evidence>
<comment type="caution">
    <text evidence="1">The sequence shown here is derived from an EMBL/GenBank/DDBJ whole genome shotgun (WGS) entry which is preliminary data.</text>
</comment>
<reference evidence="1 2" key="1">
    <citation type="journal article" date="2020" name="ISME J.">
        <title>Comparative genomics reveals insights into cyanobacterial evolution and habitat adaptation.</title>
        <authorList>
            <person name="Chen M.Y."/>
            <person name="Teng W.K."/>
            <person name="Zhao L."/>
            <person name="Hu C.X."/>
            <person name="Zhou Y.K."/>
            <person name="Han B.P."/>
            <person name="Song L.R."/>
            <person name="Shu W.S."/>
        </authorList>
    </citation>
    <scope>NUCLEOTIDE SEQUENCE [LARGE SCALE GENOMIC DNA]</scope>
    <source>
        <strain evidence="1 2">FACHB-119</strain>
    </source>
</reference>
<accession>A0ABR8D2L1</accession>
<organism evidence="1 2">
    <name type="scientific">Anabaena azotica FACHB-119</name>
    <dbReference type="NCBI Taxonomy" id="947527"/>
    <lineage>
        <taxon>Bacteria</taxon>
        <taxon>Bacillati</taxon>
        <taxon>Cyanobacteriota</taxon>
        <taxon>Cyanophyceae</taxon>
        <taxon>Nostocales</taxon>
        <taxon>Nostocaceae</taxon>
        <taxon>Anabaena</taxon>
        <taxon>Anabaena azotica</taxon>
    </lineage>
</organism>
<evidence type="ECO:0000313" key="2">
    <source>
        <dbReference type="Proteomes" id="UP000661112"/>
    </source>
</evidence>
<dbReference type="RefSeq" id="WP_190472155.1">
    <property type="nucleotide sequence ID" value="NZ_JACJSG010000014.1"/>
</dbReference>
<sequence length="90" mass="9799">MSYPKLSGEEITQRGRAIYEKSIRPQVETAQNIGKIISINVETGEYEIGDDLIATSRQLQVKQADAAIWAGRIGFNAVYAVGGTLIRTAS</sequence>
<gene>
    <name evidence="1" type="ORF">H6G83_12520</name>
</gene>